<proteinExistence type="predicted"/>
<dbReference type="SUPFAM" id="SSF48452">
    <property type="entry name" value="TPR-like"/>
    <property type="match status" value="1"/>
</dbReference>
<dbReference type="KEGG" id="gbn:GEOBRER4_22970"/>
<evidence type="ECO:0000313" key="2">
    <source>
        <dbReference type="Proteomes" id="UP000515472"/>
    </source>
</evidence>
<reference evidence="1 2" key="1">
    <citation type="submission" date="2020-06" db="EMBL/GenBank/DDBJ databases">
        <title>Interaction of electrochemicaly active bacteria, Geobacter bremensis R4 on different carbon anode.</title>
        <authorList>
            <person name="Meng L."/>
            <person name="Yoshida N."/>
        </authorList>
    </citation>
    <scope>NUCLEOTIDE SEQUENCE [LARGE SCALE GENOMIC DNA]</scope>
    <source>
        <strain evidence="1 2">R4</strain>
    </source>
</reference>
<dbReference type="RefSeq" id="WP_185242431.1">
    <property type="nucleotide sequence ID" value="NZ_AP023213.1"/>
</dbReference>
<keyword evidence="2" id="KW-1185">Reference proteome</keyword>
<protein>
    <submittedName>
        <fullName evidence="1">Tetratricopeptide TPR_2 repeat protein</fullName>
    </submittedName>
</protein>
<dbReference type="Gene3D" id="1.25.40.10">
    <property type="entry name" value="Tetratricopeptide repeat domain"/>
    <property type="match status" value="1"/>
</dbReference>
<accession>A0A6S6LZL3</accession>
<dbReference type="AlphaFoldDB" id="A0A6S6LZL3"/>
<gene>
    <name evidence="1" type="ORF">GEOBRER4_n2383</name>
</gene>
<dbReference type="Proteomes" id="UP000515472">
    <property type="component" value="Chromosome"/>
</dbReference>
<organism evidence="1 2">
    <name type="scientific">Citrifermentans bremense</name>
    <dbReference type="NCBI Taxonomy" id="60035"/>
    <lineage>
        <taxon>Bacteria</taxon>
        <taxon>Pseudomonadati</taxon>
        <taxon>Thermodesulfobacteriota</taxon>
        <taxon>Desulfuromonadia</taxon>
        <taxon>Geobacterales</taxon>
        <taxon>Geobacteraceae</taxon>
        <taxon>Citrifermentans</taxon>
    </lineage>
</organism>
<name>A0A6S6LZL3_9BACT</name>
<dbReference type="InterPro" id="IPR011990">
    <property type="entry name" value="TPR-like_helical_dom_sf"/>
</dbReference>
<dbReference type="EMBL" id="AP023213">
    <property type="protein sequence ID" value="BCG47547.1"/>
    <property type="molecule type" value="Genomic_DNA"/>
</dbReference>
<sequence>MELMPQDDPLKLCQRAIEVLSGGDPQAALPLLERAFKVQDNPALHSYLGYCIAKERGQVRKGRDLCLASLEIEPQNPAHHLNLAKVHQIAGQKPEALAALRKGMEAGGSPEILALLHVLGTRKPPPIRFLSRDNPLNKWIGIALGRIGLR</sequence>
<evidence type="ECO:0000313" key="1">
    <source>
        <dbReference type="EMBL" id="BCG47547.1"/>
    </source>
</evidence>